<accession>A0ABP8I0M5</accession>
<feature type="region of interest" description="Disordered" evidence="1">
    <location>
        <begin position="59"/>
        <end position="99"/>
    </location>
</feature>
<evidence type="ECO:0000313" key="3">
    <source>
        <dbReference type="Proteomes" id="UP001501153"/>
    </source>
</evidence>
<dbReference type="Proteomes" id="UP001501153">
    <property type="component" value="Unassembled WGS sequence"/>
</dbReference>
<evidence type="ECO:0000313" key="2">
    <source>
        <dbReference type="EMBL" id="GAA4348921.1"/>
    </source>
</evidence>
<proteinExistence type="predicted"/>
<gene>
    <name evidence="2" type="ORF">GCM10023185_05290</name>
</gene>
<name>A0ABP8I0M5_9BACT</name>
<organism evidence="2 3">
    <name type="scientific">Hymenobacter saemangeumensis</name>
    <dbReference type="NCBI Taxonomy" id="1084522"/>
    <lineage>
        <taxon>Bacteria</taxon>
        <taxon>Pseudomonadati</taxon>
        <taxon>Bacteroidota</taxon>
        <taxon>Cytophagia</taxon>
        <taxon>Cytophagales</taxon>
        <taxon>Hymenobacteraceae</taxon>
        <taxon>Hymenobacter</taxon>
    </lineage>
</organism>
<reference evidence="3" key="1">
    <citation type="journal article" date="2019" name="Int. J. Syst. Evol. Microbiol.">
        <title>The Global Catalogue of Microorganisms (GCM) 10K type strain sequencing project: providing services to taxonomists for standard genome sequencing and annotation.</title>
        <authorList>
            <consortium name="The Broad Institute Genomics Platform"/>
            <consortium name="The Broad Institute Genome Sequencing Center for Infectious Disease"/>
            <person name="Wu L."/>
            <person name="Ma J."/>
        </authorList>
    </citation>
    <scope>NUCLEOTIDE SEQUENCE [LARGE SCALE GENOMIC DNA]</scope>
    <source>
        <strain evidence="3">JCM 17923</strain>
    </source>
</reference>
<protein>
    <submittedName>
        <fullName evidence="2">Uncharacterized protein</fullName>
    </submittedName>
</protein>
<comment type="caution">
    <text evidence="2">The sequence shown here is derived from an EMBL/GenBank/DDBJ whole genome shotgun (WGS) entry which is preliminary data.</text>
</comment>
<dbReference type="EMBL" id="BAABGZ010000008">
    <property type="protein sequence ID" value="GAA4348921.1"/>
    <property type="molecule type" value="Genomic_DNA"/>
</dbReference>
<sequence length="99" mass="10023">MKQAPPVAGGAWVFASVGVKVAARKEFVQQDRTGLLPVDVGALVQGGQAHGFGYAAGAGFRSPGSQHPGQYHRPAGAEATPLPETSCHFGSGSGRRPAG</sequence>
<keyword evidence="3" id="KW-1185">Reference proteome</keyword>
<evidence type="ECO:0000256" key="1">
    <source>
        <dbReference type="SAM" id="MobiDB-lite"/>
    </source>
</evidence>